<dbReference type="InterPro" id="IPR020617">
    <property type="entry name" value="Thiolase_C"/>
</dbReference>
<dbReference type="InterPro" id="IPR020613">
    <property type="entry name" value="Thiolase_CS"/>
</dbReference>
<evidence type="ECO:0000256" key="7">
    <source>
        <dbReference type="ARBA" id="ARBA00023140"/>
    </source>
</evidence>
<dbReference type="InterPro" id="IPR016039">
    <property type="entry name" value="Thiolase-like"/>
</dbReference>
<comment type="caution">
    <text evidence="14">The sequence shown here is derived from an EMBL/GenBank/DDBJ whole genome shotgun (WGS) entry which is preliminary data.</text>
</comment>
<dbReference type="InterPro" id="IPR002155">
    <property type="entry name" value="Thiolase"/>
</dbReference>
<feature type="active site" description="Proton acceptor" evidence="10">
    <location>
        <position position="388"/>
    </location>
</feature>
<proteinExistence type="inferred from homology"/>
<dbReference type="GO" id="GO:0005737">
    <property type="term" value="C:cytoplasm"/>
    <property type="evidence" value="ECO:0007669"/>
    <property type="project" value="UniProtKB-ARBA"/>
</dbReference>
<evidence type="ECO:0000256" key="8">
    <source>
        <dbReference type="ARBA" id="ARBA00023315"/>
    </source>
</evidence>
<dbReference type="AlphaFoldDB" id="A0A4Z0AJH3"/>
<keyword evidence="6" id="KW-0443">Lipid metabolism</keyword>
<dbReference type="EC" id="2.3.1.16" evidence="14"/>
<feature type="domain" description="Thiolase C-terminal" evidence="13">
    <location>
        <begin position="280"/>
        <end position="400"/>
    </location>
</feature>
<evidence type="ECO:0000256" key="9">
    <source>
        <dbReference type="ARBA" id="ARBA00048527"/>
    </source>
</evidence>
<evidence type="ECO:0000256" key="2">
    <source>
        <dbReference type="ARBA" id="ARBA00010982"/>
    </source>
</evidence>
<dbReference type="Proteomes" id="UP000297734">
    <property type="component" value="Unassembled WGS sequence"/>
</dbReference>
<keyword evidence="7" id="KW-0576">Peroxisome</keyword>
<dbReference type="RefSeq" id="WP_135311054.1">
    <property type="nucleotide sequence ID" value="NZ_QUZT01000083.1"/>
</dbReference>
<dbReference type="PANTHER" id="PTHR43853">
    <property type="entry name" value="3-KETOACYL-COA THIOLASE, PEROXISOMAL"/>
    <property type="match status" value="1"/>
</dbReference>
<dbReference type="SUPFAM" id="SSF53901">
    <property type="entry name" value="Thiolase-like"/>
    <property type="match status" value="2"/>
</dbReference>
<evidence type="ECO:0000256" key="4">
    <source>
        <dbReference type="ARBA" id="ARBA00022832"/>
    </source>
</evidence>
<evidence type="ECO:0000256" key="11">
    <source>
        <dbReference type="RuleBase" id="RU003557"/>
    </source>
</evidence>
<evidence type="ECO:0000313" key="14">
    <source>
        <dbReference type="EMBL" id="TFY86339.1"/>
    </source>
</evidence>
<comment type="similarity">
    <text evidence="2 11">Belongs to the thiolase-like superfamily. Thiolase family.</text>
</comment>
<comment type="subcellular location">
    <subcellularLocation>
        <location evidence="1">Peroxisome</location>
    </subcellularLocation>
</comment>
<dbReference type="NCBIfam" id="TIGR01930">
    <property type="entry name" value="AcCoA-C-Actrans"/>
    <property type="match status" value="1"/>
</dbReference>
<dbReference type="GO" id="GO:0010124">
    <property type="term" value="P:phenylacetate catabolic process"/>
    <property type="evidence" value="ECO:0007669"/>
    <property type="project" value="TreeGrafter"/>
</dbReference>
<dbReference type="PROSITE" id="PS00737">
    <property type="entry name" value="THIOLASE_2"/>
    <property type="match status" value="1"/>
</dbReference>
<keyword evidence="5" id="KW-0809">Transit peptide</keyword>
<dbReference type="PANTHER" id="PTHR43853:SF8">
    <property type="entry name" value="3-KETOACYL-COA THIOLASE, PEROXISOMAL"/>
    <property type="match status" value="1"/>
</dbReference>
<dbReference type="InterPro" id="IPR020616">
    <property type="entry name" value="Thiolase_N"/>
</dbReference>
<accession>A0A4Z0AJH3</accession>
<dbReference type="GO" id="GO:0033812">
    <property type="term" value="F:3-oxoadipyl-CoA thiolase activity"/>
    <property type="evidence" value="ECO:0007669"/>
    <property type="project" value="UniProtKB-EC"/>
</dbReference>
<keyword evidence="8 11" id="KW-0012">Acyltransferase</keyword>
<dbReference type="CDD" id="cd00751">
    <property type="entry name" value="thiolase"/>
    <property type="match status" value="1"/>
</dbReference>
<name>A0A4Z0AJH3_9PSED</name>
<dbReference type="Pfam" id="PF00108">
    <property type="entry name" value="Thiolase_N"/>
    <property type="match status" value="1"/>
</dbReference>
<keyword evidence="4" id="KW-0276">Fatty acid metabolism</keyword>
<feature type="active site" description="Acyl-thioester intermediate" evidence="10">
    <location>
        <position position="92"/>
    </location>
</feature>
<sequence length="402" mass="42186">MAPNEVVIISTARTALAKSFRGSFNDTEAPVLGGHVVRAVVARAGIEADAVEDVIMGAAVQQGTQAYNIGRLCAYTGGLPDSVPGMALDRMCASGLMSIGVAAKSILSGEMSIAIGGGVESLSLTQNRHKNTYRAQSEAVLAAMPSAYIPMIETAEIVARRYGISREAQDDYALQSQLRTAAAQRAGLFNEEIVGLGADKLLFDSAGQPAGHERVQVLRDECNRPNTRLEDLAALKPVWKDGQWVEQGEFVTAGNASQFSDGASASLLMSRAEAKRRGLTPLGIYRGIAVAGCAPEEMGIGPVVAIPKLLKRFGLGVGDIGLWEINEAFACQVLHCRDALGIAPERLNVNGGAIAIGHPFGMSGSRMVGHALLEGRRRGVRYVVVAMCIGGGMGAAGLFELP</sequence>
<organism evidence="14 15">
    <name type="scientific">Pseudomonas nabeulensis</name>
    <dbReference type="NCBI Taxonomy" id="2293833"/>
    <lineage>
        <taxon>Bacteria</taxon>
        <taxon>Pseudomonadati</taxon>
        <taxon>Pseudomonadota</taxon>
        <taxon>Gammaproteobacteria</taxon>
        <taxon>Pseudomonadales</taxon>
        <taxon>Pseudomonadaceae</taxon>
        <taxon>Pseudomonas</taxon>
    </lineage>
</organism>
<dbReference type="GO" id="GO:0006635">
    <property type="term" value="P:fatty acid beta-oxidation"/>
    <property type="evidence" value="ECO:0007669"/>
    <property type="project" value="TreeGrafter"/>
</dbReference>
<evidence type="ECO:0000313" key="15">
    <source>
        <dbReference type="Proteomes" id="UP000297734"/>
    </source>
</evidence>
<evidence type="ECO:0000256" key="5">
    <source>
        <dbReference type="ARBA" id="ARBA00022946"/>
    </source>
</evidence>
<evidence type="ECO:0000259" key="13">
    <source>
        <dbReference type="Pfam" id="PF02803"/>
    </source>
</evidence>
<dbReference type="EMBL" id="QUZT01000083">
    <property type="protein sequence ID" value="TFY86339.1"/>
    <property type="molecule type" value="Genomic_DNA"/>
</dbReference>
<evidence type="ECO:0000259" key="12">
    <source>
        <dbReference type="Pfam" id="PF00108"/>
    </source>
</evidence>
<feature type="domain" description="Thiolase N-terminal" evidence="12">
    <location>
        <begin position="6"/>
        <end position="271"/>
    </location>
</feature>
<feature type="active site" description="Proton acceptor" evidence="10">
    <location>
        <position position="358"/>
    </location>
</feature>
<dbReference type="PIRSF" id="PIRSF000429">
    <property type="entry name" value="Ac-CoA_Ac_transf"/>
    <property type="match status" value="1"/>
</dbReference>
<evidence type="ECO:0000256" key="6">
    <source>
        <dbReference type="ARBA" id="ARBA00023098"/>
    </source>
</evidence>
<keyword evidence="3 11" id="KW-0808">Transferase</keyword>
<dbReference type="FunFam" id="3.40.47.10:FF:000010">
    <property type="entry name" value="Acetyl-CoA acetyltransferase (Thiolase)"/>
    <property type="match status" value="1"/>
</dbReference>
<dbReference type="OrthoDB" id="8951704at2"/>
<reference evidence="14 15" key="1">
    <citation type="journal article" date="2019" name="Syst. Appl. Microbiol.">
        <title>New species of pathogenic Pseudomonas isolated from citrus in Tunisia: Proposal of Pseudomonas kairouanensis sp. nov. and Pseudomonas nabeulensis sp. nov.</title>
        <authorList>
            <person name="Oueslati M."/>
            <person name="Mulet M."/>
            <person name="Gomila M."/>
            <person name="Berge O."/>
            <person name="Hajlaoui M.R."/>
            <person name="Lalucat J."/>
            <person name="Sadfi-Zouaoui N."/>
            <person name="Garcia-Valdes E."/>
        </authorList>
    </citation>
    <scope>NUCLEOTIDE SEQUENCE [LARGE SCALE GENOMIC DNA]</scope>
    <source>
        <strain evidence="14 15">E10B</strain>
    </source>
</reference>
<dbReference type="Pfam" id="PF02803">
    <property type="entry name" value="Thiolase_C"/>
    <property type="match status" value="1"/>
</dbReference>
<protein>
    <submittedName>
        <fullName evidence="14">Acetyl-CoA C-acyltransferase</fullName>
        <ecNumber evidence="14">2.3.1.16</ecNumber>
    </submittedName>
</protein>
<dbReference type="Gene3D" id="3.40.47.10">
    <property type="match status" value="1"/>
</dbReference>
<evidence type="ECO:0000256" key="3">
    <source>
        <dbReference type="ARBA" id="ARBA00022679"/>
    </source>
</evidence>
<comment type="catalytic activity">
    <reaction evidence="9">
        <text>succinyl-CoA + acetyl-CoA = 3-oxoadipyl-CoA + CoA</text>
        <dbReference type="Rhea" id="RHEA:19481"/>
        <dbReference type="ChEBI" id="CHEBI:57287"/>
        <dbReference type="ChEBI" id="CHEBI:57288"/>
        <dbReference type="ChEBI" id="CHEBI:57292"/>
        <dbReference type="ChEBI" id="CHEBI:57348"/>
        <dbReference type="EC" id="2.3.1.174"/>
    </reaction>
</comment>
<gene>
    <name evidence="14" type="ORF">DYL61_28035</name>
</gene>
<keyword evidence="15" id="KW-1185">Reference proteome</keyword>
<evidence type="ECO:0000256" key="10">
    <source>
        <dbReference type="PIRSR" id="PIRSR000429-1"/>
    </source>
</evidence>
<evidence type="ECO:0000256" key="1">
    <source>
        <dbReference type="ARBA" id="ARBA00004275"/>
    </source>
</evidence>
<dbReference type="InterPro" id="IPR050215">
    <property type="entry name" value="Thiolase-like_sf_Thiolase"/>
</dbReference>